<gene>
    <name evidence="2" type="ORF">BO70DRAFT_354517</name>
</gene>
<evidence type="ECO:0000256" key="1">
    <source>
        <dbReference type="SAM" id="MobiDB-lite"/>
    </source>
</evidence>
<dbReference type="RefSeq" id="XP_025397159.1">
    <property type="nucleotide sequence ID" value="XM_025541867.1"/>
</dbReference>
<proteinExistence type="predicted"/>
<dbReference type="AlphaFoldDB" id="A0A317VKY5"/>
<dbReference type="CDD" id="cd00303">
    <property type="entry name" value="retropepsin_like"/>
    <property type="match status" value="1"/>
</dbReference>
<evidence type="ECO:0000313" key="3">
    <source>
        <dbReference type="Proteomes" id="UP000247233"/>
    </source>
</evidence>
<dbReference type="Gene3D" id="2.40.70.10">
    <property type="entry name" value="Acid Proteases"/>
    <property type="match status" value="1"/>
</dbReference>
<dbReference type="VEuPathDB" id="FungiDB:BO70DRAFT_354517"/>
<comment type="caution">
    <text evidence="2">The sequence shown here is derived from an EMBL/GenBank/DDBJ whole genome shotgun (WGS) entry which is preliminary data.</text>
</comment>
<feature type="region of interest" description="Disordered" evidence="1">
    <location>
        <begin position="1"/>
        <end position="66"/>
    </location>
</feature>
<accession>A0A317VKY5</accession>
<reference evidence="2 3" key="1">
    <citation type="submission" date="2016-12" db="EMBL/GenBank/DDBJ databases">
        <title>The genomes of Aspergillus section Nigri reveals drivers in fungal speciation.</title>
        <authorList>
            <consortium name="DOE Joint Genome Institute"/>
            <person name="Vesth T.C."/>
            <person name="Nybo J."/>
            <person name="Theobald S."/>
            <person name="Brandl J."/>
            <person name="Frisvad J.C."/>
            <person name="Nielsen K.F."/>
            <person name="Lyhne E.K."/>
            <person name="Kogle M.E."/>
            <person name="Kuo A."/>
            <person name="Riley R."/>
            <person name="Clum A."/>
            <person name="Nolan M."/>
            <person name="Lipzen A."/>
            <person name="Salamov A."/>
            <person name="Henrissat B."/>
            <person name="Wiebenga A."/>
            <person name="De Vries R.P."/>
            <person name="Grigoriev I.V."/>
            <person name="Mortensen U.H."/>
            <person name="Andersen M.R."/>
            <person name="Baker S.E."/>
        </authorList>
    </citation>
    <scope>NUCLEOTIDE SEQUENCE [LARGE SCALE GENOMIC DNA]</scope>
    <source>
        <strain evidence="2 3">CBS 117.55</strain>
    </source>
</reference>
<dbReference type="InterPro" id="IPR021109">
    <property type="entry name" value="Peptidase_aspartic_dom_sf"/>
</dbReference>
<keyword evidence="3" id="KW-1185">Reference proteome</keyword>
<feature type="compositionally biased region" description="Basic and acidic residues" evidence="1">
    <location>
        <begin position="16"/>
        <end position="26"/>
    </location>
</feature>
<dbReference type="Proteomes" id="UP000247233">
    <property type="component" value="Unassembled WGS sequence"/>
</dbReference>
<name>A0A317VKY5_9EURO</name>
<feature type="compositionally biased region" description="Basic and acidic residues" evidence="1">
    <location>
        <begin position="55"/>
        <end position="66"/>
    </location>
</feature>
<dbReference type="GeneID" id="37064104"/>
<protein>
    <submittedName>
        <fullName evidence="2">Uncharacterized protein</fullName>
    </submittedName>
</protein>
<sequence>MQSDREAPEAGGPSLDRPDGDDHGDSDSNTGDSAQPPTPNSTPPAEDTNSEDPNSGERDSLHRTTPAKDAEWTYLGYLMDKPEEWALALDTQSEISIMTPKVFNALGIPMQELDRPKCLVPVHPSQRRTRIELIGKVEDVYWRFSGCTNRYDTKFYVADLEGYNVIIGQPAIKAHQLVILGPDLAPSPI</sequence>
<evidence type="ECO:0000313" key="2">
    <source>
        <dbReference type="EMBL" id="PWY75034.1"/>
    </source>
</evidence>
<dbReference type="EMBL" id="MSFL01000022">
    <property type="protein sequence ID" value="PWY75034.1"/>
    <property type="molecule type" value="Genomic_DNA"/>
</dbReference>
<organism evidence="2 3">
    <name type="scientific">Aspergillus heteromorphus CBS 117.55</name>
    <dbReference type="NCBI Taxonomy" id="1448321"/>
    <lineage>
        <taxon>Eukaryota</taxon>
        <taxon>Fungi</taxon>
        <taxon>Dikarya</taxon>
        <taxon>Ascomycota</taxon>
        <taxon>Pezizomycotina</taxon>
        <taxon>Eurotiomycetes</taxon>
        <taxon>Eurotiomycetidae</taxon>
        <taxon>Eurotiales</taxon>
        <taxon>Aspergillaceae</taxon>
        <taxon>Aspergillus</taxon>
        <taxon>Aspergillus subgen. Circumdati</taxon>
    </lineage>
</organism>
<dbReference type="OrthoDB" id="4493271at2759"/>